<accession>A0ABR8L5V9</accession>
<evidence type="ECO:0000256" key="1">
    <source>
        <dbReference type="SAM" id="MobiDB-lite"/>
    </source>
</evidence>
<gene>
    <name evidence="2" type="ORF">IEQ31_11865</name>
</gene>
<dbReference type="RefSeq" id="WP_191051508.1">
    <property type="nucleotide sequence ID" value="NZ_JACXRZ010000007.1"/>
</dbReference>
<comment type="caution">
    <text evidence="2">The sequence shown here is derived from an EMBL/GenBank/DDBJ whole genome shotgun (WGS) entry which is preliminary data.</text>
</comment>
<sequence>MTRLLLVLVSGRLPRVDALALRLLPGRRPRAVRGLRRHGAVTRAGSGAGAGSGIRLTGRGQAKGLVAGAAWRGKVPGVPRYSGVPEHVGIPGHTGVFR</sequence>
<keyword evidence="3" id="KW-1185">Reference proteome</keyword>
<dbReference type="EMBL" id="JACXRZ010000007">
    <property type="protein sequence ID" value="MBD3143874.1"/>
    <property type="molecule type" value="Genomic_DNA"/>
</dbReference>
<organism evidence="2 3">
    <name type="scientific">Microbispora bryophytorum subsp. camponoti</name>
    <dbReference type="NCBI Taxonomy" id="1677852"/>
    <lineage>
        <taxon>Bacteria</taxon>
        <taxon>Bacillati</taxon>
        <taxon>Actinomycetota</taxon>
        <taxon>Actinomycetes</taxon>
        <taxon>Streptosporangiales</taxon>
        <taxon>Streptosporangiaceae</taxon>
        <taxon>Microbispora</taxon>
    </lineage>
</organism>
<evidence type="ECO:0000313" key="2">
    <source>
        <dbReference type="EMBL" id="MBD3143874.1"/>
    </source>
</evidence>
<dbReference type="Proteomes" id="UP000653231">
    <property type="component" value="Unassembled WGS sequence"/>
</dbReference>
<protein>
    <recommendedName>
        <fullName evidence="4">Secreted protein</fullName>
    </recommendedName>
</protein>
<feature type="region of interest" description="Disordered" evidence="1">
    <location>
        <begin position="35"/>
        <end position="55"/>
    </location>
</feature>
<proteinExistence type="predicted"/>
<reference evidence="2 3" key="1">
    <citation type="submission" date="2020-09" db="EMBL/GenBank/DDBJ databases">
        <title>Actinomycete isolated from the Camponotus japonicus Mayr.</title>
        <authorList>
            <person name="Gong X."/>
        </authorList>
    </citation>
    <scope>NUCLEOTIDE SEQUENCE [LARGE SCALE GENOMIC DNA]</scope>
    <source>
        <strain evidence="2 3">2C-HV3</strain>
    </source>
</reference>
<evidence type="ECO:0008006" key="4">
    <source>
        <dbReference type="Google" id="ProtNLM"/>
    </source>
</evidence>
<name>A0ABR8L5V9_9ACTN</name>
<evidence type="ECO:0000313" key="3">
    <source>
        <dbReference type="Proteomes" id="UP000653231"/>
    </source>
</evidence>